<accession>A0A4Q9LM21</accession>
<organism evidence="2 3">
    <name type="scientific">Hamiltosporidium magnivora</name>
    <dbReference type="NCBI Taxonomy" id="148818"/>
    <lineage>
        <taxon>Eukaryota</taxon>
        <taxon>Fungi</taxon>
        <taxon>Fungi incertae sedis</taxon>
        <taxon>Microsporidia</taxon>
        <taxon>Dubosqiidae</taxon>
        <taxon>Hamiltosporidium</taxon>
    </lineage>
</organism>
<keyword evidence="1" id="KW-0472">Membrane</keyword>
<dbReference type="Proteomes" id="UP000293045">
    <property type="component" value="Unassembled WGS sequence"/>
</dbReference>
<keyword evidence="1" id="KW-0812">Transmembrane</keyword>
<feature type="transmembrane region" description="Helical" evidence="1">
    <location>
        <begin position="230"/>
        <end position="246"/>
    </location>
</feature>
<reference evidence="2 3" key="1">
    <citation type="submission" date="2017-12" db="EMBL/GenBank/DDBJ databases">
        <authorList>
            <person name="Pombert J.-F."/>
            <person name="Haag K.L."/>
            <person name="Ebert D."/>
        </authorList>
    </citation>
    <scope>NUCLEOTIDE SEQUENCE [LARGE SCALE GENOMIC DNA]</scope>
    <source>
        <strain evidence="2">IL-BN-2</strain>
    </source>
</reference>
<feature type="transmembrane region" description="Helical" evidence="1">
    <location>
        <begin position="175"/>
        <end position="197"/>
    </location>
</feature>
<evidence type="ECO:0000256" key="1">
    <source>
        <dbReference type="SAM" id="Phobius"/>
    </source>
</evidence>
<keyword evidence="1" id="KW-1133">Transmembrane helix</keyword>
<comment type="caution">
    <text evidence="2">The sequence shown here is derived from an EMBL/GenBank/DDBJ whole genome shotgun (WGS) entry which is preliminary data.</text>
</comment>
<dbReference type="VEuPathDB" id="MicrosporidiaDB:CWI39_0099p0020"/>
<sequence>MIKRITKIIFTILLIVFMIPRTLFKNYILEKYLTNLLLTHFLIESIVKKPRFLHSIFSLIVSFPLTFVISNNISNIIFKSTKYIYFILLFTETLLFYKLLEKEKYLEKKPKYLIRSLIFLLSFYSLFNINLPDIKKLSLNISLPISINLITMIFYIIKGNLFINKKCVDIFYEGIIVKIFVQYYIFLYLLINLYLSIIQNNTIRYHGKWIPIILRLFIFYFGIDSENLKYFKTCVIFILILTFGNIEKSYERYFNSIFIVFLNILMTIICDICY</sequence>
<gene>
    <name evidence="2" type="ORF">CWI39_0099p0020</name>
</gene>
<feature type="transmembrane region" description="Helical" evidence="1">
    <location>
        <begin position="83"/>
        <end position="100"/>
    </location>
</feature>
<dbReference type="EMBL" id="PIXR01000099">
    <property type="protein sequence ID" value="TBU09157.1"/>
    <property type="molecule type" value="Genomic_DNA"/>
</dbReference>
<proteinExistence type="predicted"/>
<name>A0A4Q9LM21_9MICR</name>
<feature type="transmembrane region" description="Helical" evidence="1">
    <location>
        <begin position="112"/>
        <end position="129"/>
    </location>
</feature>
<feature type="transmembrane region" description="Helical" evidence="1">
    <location>
        <begin position="6"/>
        <end position="24"/>
    </location>
</feature>
<dbReference type="VEuPathDB" id="MicrosporidiaDB:CWI36_0260p0040"/>
<evidence type="ECO:0000313" key="3">
    <source>
        <dbReference type="Proteomes" id="UP000293045"/>
    </source>
</evidence>
<evidence type="ECO:0000313" key="2">
    <source>
        <dbReference type="EMBL" id="TBU09157.1"/>
    </source>
</evidence>
<feature type="transmembrane region" description="Helical" evidence="1">
    <location>
        <begin position="141"/>
        <end position="163"/>
    </location>
</feature>
<dbReference type="AlphaFoldDB" id="A0A4Q9LM21"/>
<feature type="transmembrane region" description="Helical" evidence="1">
    <location>
        <begin position="52"/>
        <end position="71"/>
    </location>
</feature>
<feature type="transmembrane region" description="Helical" evidence="1">
    <location>
        <begin position="252"/>
        <end position="273"/>
    </location>
</feature>
<protein>
    <submittedName>
        <fullName evidence="2">Uncharacterized protein</fullName>
    </submittedName>
</protein>